<dbReference type="RefSeq" id="WP_278468554.1">
    <property type="nucleotide sequence ID" value="NZ_JAGZMU010000008.1"/>
</dbReference>
<name>A0A943A4G1_VEIPA</name>
<sequence>MTDAITAFGLSAKDSAMFVDVLAKAQSKSNTTVSMLGERIAQLKAI</sequence>
<proteinExistence type="predicted"/>
<reference evidence="1" key="1">
    <citation type="submission" date="2021-02" db="EMBL/GenBank/DDBJ databases">
        <title>Infant gut strain persistence is associated with maternal origin, phylogeny, and functional potential including surface adhesion and iron acquisition.</title>
        <authorList>
            <person name="Lou Y.C."/>
        </authorList>
    </citation>
    <scope>NUCLEOTIDE SEQUENCE</scope>
    <source>
        <strain evidence="1">L3_108_031G1_dasL3_108_031G1_concoct_20</strain>
    </source>
</reference>
<dbReference type="EMBL" id="JAGZMU010000008">
    <property type="protein sequence ID" value="MBS4894069.1"/>
    <property type="molecule type" value="Genomic_DNA"/>
</dbReference>
<evidence type="ECO:0000313" key="2">
    <source>
        <dbReference type="Proteomes" id="UP000778864"/>
    </source>
</evidence>
<protein>
    <submittedName>
        <fullName evidence="1">Uncharacterized protein</fullName>
    </submittedName>
</protein>
<organism evidence="1 2">
    <name type="scientific">Veillonella parvula</name>
    <name type="common">Staphylococcus parvulus</name>
    <dbReference type="NCBI Taxonomy" id="29466"/>
    <lineage>
        <taxon>Bacteria</taxon>
        <taxon>Bacillati</taxon>
        <taxon>Bacillota</taxon>
        <taxon>Negativicutes</taxon>
        <taxon>Veillonellales</taxon>
        <taxon>Veillonellaceae</taxon>
        <taxon>Veillonella</taxon>
    </lineage>
</organism>
<dbReference type="Proteomes" id="UP000778864">
    <property type="component" value="Unassembled WGS sequence"/>
</dbReference>
<comment type="caution">
    <text evidence="1">The sequence shown here is derived from an EMBL/GenBank/DDBJ whole genome shotgun (WGS) entry which is preliminary data.</text>
</comment>
<gene>
    <name evidence="1" type="ORF">KHZ90_09900</name>
</gene>
<accession>A0A943A4G1</accession>
<dbReference type="AlphaFoldDB" id="A0A943A4G1"/>
<evidence type="ECO:0000313" key="1">
    <source>
        <dbReference type="EMBL" id="MBS4894069.1"/>
    </source>
</evidence>